<protein>
    <submittedName>
        <fullName evidence="5">Oxidoreductase</fullName>
    </submittedName>
</protein>
<reference evidence="5 6" key="1">
    <citation type="submission" date="2019-11" db="EMBL/GenBank/DDBJ databases">
        <title>Draft Genome Sequences of Six Type Strains of the Genus Massilia.</title>
        <authorList>
            <person name="Miess H."/>
            <person name="Frediansyah A."/>
            <person name="Goeker M."/>
            <person name="Gross H."/>
        </authorList>
    </citation>
    <scope>NUCLEOTIDE SEQUENCE [LARGE SCALE GENOMIC DNA]</scope>
    <source>
        <strain evidence="5 6">DSM 17513</strain>
    </source>
</reference>
<dbReference type="Proteomes" id="UP000431684">
    <property type="component" value="Unassembled WGS sequence"/>
</dbReference>
<dbReference type="PANTHER" id="PTHR47354">
    <property type="entry name" value="NADH OXIDOREDUCTASE HCR"/>
    <property type="match status" value="1"/>
</dbReference>
<dbReference type="PANTHER" id="PTHR47354:SF5">
    <property type="entry name" value="PROTEIN RFBI"/>
    <property type="match status" value="1"/>
</dbReference>
<dbReference type="Gene3D" id="3.40.50.80">
    <property type="entry name" value="Nucleotide-binding domain of ferredoxin-NADP reductase (FNR) module"/>
    <property type="match status" value="1"/>
</dbReference>
<evidence type="ECO:0000256" key="3">
    <source>
        <dbReference type="ARBA" id="ARBA00034078"/>
    </source>
</evidence>
<dbReference type="InterPro" id="IPR039261">
    <property type="entry name" value="FNR_nucleotide-bd"/>
</dbReference>
<sequence>MNDAGAAGWRQAVITRIEQRTARMRSYFLQAPLARHVAGQHLDVRLTAPDGYQARRSYSIASAPGVAEIELAIEWLDDGEVSGFFHDVAQPGDTIEVRGPLGGHFVWHAAQPGAVLLVAGGSGVVPLVSIARDWARAGTPDSMQLLHSARTWESLAYRHELQVVAATRPGFDYIATVTRGTAEPGAARYGRRIDGAMLEEVLARGPALPDVCYVCGANGFVDTAAQLLVAAGIAPRAIRTERYGG</sequence>
<comment type="cofactor">
    <cofactor evidence="1">
        <name>FAD</name>
        <dbReference type="ChEBI" id="CHEBI:57692"/>
    </cofactor>
</comment>
<evidence type="ECO:0000256" key="1">
    <source>
        <dbReference type="ARBA" id="ARBA00001974"/>
    </source>
</evidence>
<proteinExistence type="predicted"/>
<dbReference type="Gene3D" id="2.40.30.10">
    <property type="entry name" value="Translation factors"/>
    <property type="match status" value="1"/>
</dbReference>
<organism evidence="5 6">
    <name type="scientific">Pseudoduganella dura</name>
    <dbReference type="NCBI Taxonomy" id="321982"/>
    <lineage>
        <taxon>Bacteria</taxon>
        <taxon>Pseudomonadati</taxon>
        <taxon>Pseudomonadota</taxon>
        <taxon>Betaproteobacteria</taxon>
        <taxon>Burkholderiales</taxon>
        <taxon>Oxalobacteraceae</taxon>
        <taxon>Telluria group</taxon>
        <taxon>Pseudoduganella</taxon>
    </lineage>
</organism>
<dbReference type="EMBL" id="WNWM01000002">
    <property type="protein sequence ID" value="MUI11653.1"/>
    <property type="molecule type" value="Genomic_DNA"/>
</dbReference>
<evidence type="ECO:0000313" key="5">
    <source>
        <dbReference type="EMBL" id="MUI11653.1"/>
    </source>
</evidence>
<dbReference type="Pfam" id="PF00175">
    <property type="entry name" value="NAD_binding_1"/>
    <property type="match status" value="1"/>
</dbReference>
<keyword evidence="2" id="KW-0001">2Fe-2S</keyword>
<dbReference type="Pfam" id="PF00970">
    <property type="entry name" value="FAD_binding_6"/>
    <property type="match status" value="1"/>
</dbReference>
<keyword evidence="2" id="KW-0411">Iron-sulfur</keyword>
<dbReference type="OrthoDB" id="9796486at2"/>
<evidence type="ECO:0000256" key="2">
    <source>
        <dbReference type="ARBA" id="ARBA00022714"/>
    </source>
</evidence>
<dbReference type="SUPFAM" id="SSF52343">
    <property type="entry name" value="Ferredoxin reductase-like, C-terminal NADP-linked domain"/>
    <property type="match status" value="1"/>
</dbReference>
<gene>
    <name evidence="5" type="ORF">GJV26_04015</name>
</gene>
<dbReference type="PROSITE" id="PS51384">
    <property type="entry name" value="FAD_FR"/>
    <property type="match status" value="1"/>
</dbReference>
<keyword evidence="2" id="KW-0479">Metal-binding</keyword>
<dbReference type="InterPro" id="IPR001709">
    <property type="entry name" value="Flavoprot_Pyr_Nucl_cyt_Rdtase"/>
</dbReference>
<dbReference type="InterPro" id="IPR008333">
    <property type="entry name" value="Cbr1-like_FAD-bd_dom"/>
</dbReference>
<dbReference type="PRINTS" id="PR00406">
    <property type="entry name" value="CYTB5RDTASE"/>
</dbReference>
<accession>A0A6I3XC37</accession>
<dbReference type="GO" id="GO:0016491">
    <property type="term" value="F:oxidoreductase activity"/>
    <property type="evidence" value="ECO:0007669"/>
    <property type="project" value="InterPro"/>
</dbReference>
<dbReference type="InterPro" id="IPR001433">
    <property type="entry name" value="OxRdtase_FAD/NAD-bd"/>
</dbReference>
<dbReference type="InterPro" id="IPR017927">
    <property type="entry name" value="FAD-bd_FR_type"/>
</dbReference>
<feature type="domain" description="FAD-binding FR-type" evidence="4">
    <location>
        <begin position="7"/>
        <end position="107"/>
    </location>
</feature>
<dbReference type="InterPro" id="IPR050415">
    <property type="entry name" value="MRET"/>
</dbReference>
<dbReference type="RefSeq" id="WP_155707698.1">
    <property type="nucleotide sequence ID" value="NZ_BMWU01000003.1"/>
</dbReference>
<dbReference type="PRINTS" id="PR00371">
    <property type="entry name" value="FPNCR"/>
</dbReference>
<dbReference type="SUPFAM" id="SSF63380">
    <property type="entry name" value="Riboflavin synthase domain-like"/>
    <property type="match status" value="1"/>
</dbReference>
<dbReference type="GO" id="GO:0051537">
    <property type="term" value="F:2 iron, 2 sulfur cluster binding"/>
    <property type="evidence" value="ECO:0007669"/>
    <property type="project" value="UniProtKB-KW"/>
</dbReference>
<dbReference type="AlphaFoldDB" id="A0A6I3XC37"/>
<comment type="caution">
    <text evidence="5">The sequence shown here is derived from an EMBL/GenBank/DDBJ whole genome shotgun (WGS) entry which is preliminary data.</text>
</comment>
<keyword evidence="6" id="KW-1185">Reference proteome</keyword>
<dbReference type="InterPro" id="IPR017938">
    <property type="entry name" value="Riboflavin_synthase-like_b-brl"/>
</dbReference>
<evidence type="ECO:0000313" key="6">
    <source>
        <dbReference type="Proteomes" id="UP000431684"/>
    </source>
</evidence>
<comment type="cofactor">
    <cofactor evidence="3">
        <name>[2Fe-2S] cluster</name>
        <dbReference type="ChEBI" id="CHEBI:190135"/>
    </cofactor>
</comment>
<name>A0A6I3XC37_9BURK</name>
<keyword evidence="2" id="KW-0408">Iron</keyword>
<evidence type="ECO:0000259" key="4">
    <source>
        <dbReference type="PROSITE" id="PS51384"/>
    </source>
</evidence>